<name>A0A5N6LF23_9ASTR</name>
<sequence length="100" mass="10519">MLGCIKSHQIADTGIDGENGGNKETGVSDGYNKGLSVAHINHNPMTQLQAKYKELESRFKDWLAKQSLPVEAAVVNATNSVQGAAIGGLMGTFTSDLSAL</sequence>
<gene>
    <name evidence="1" type="ORF">E3N88_44180</name>
</gene>
<comment type="caution">
    <text evidence="1">The sequence shown here is derived from an EMBL/GenBank/DDBJ whole genome shotgun (WGS) entry which is preliminary data.</text>
</comment>
<dbReference type="EMBL" id="SZYD01001633">
    <property type="protein sequence ID" value="KAD0494645.1"/>
    <property type="molecule type" value="Genomic_DNA"/>
</dbReference>
<reference evidence="1 2" key="1">
    <citation type="submission" date="2019-05" db="EMBL/GenBank/DDBJ databases">
        <title>Mikania micrantha, genome provides insights into the molecular mechanism of rapid growth.</title>
        <authorList>
            <person name="Liu B."/>
        </authorList>
    </citation>
    <scope>NUCLEOTIDE SEQUENCE [LARGE SCALE GENOMIC DNA]</scope>
    <source>
        <strain evidence="1">NLD-2019</strain>
        <tissue evidence="1">Leaf</tissue>
    </source>
</reference>
<dbReference type="AlphaFoldDB" id="A0A5N6LF23"/>
<evidence type="ECO:0000313" key="1">
    <source>
        <dbReference type="EMBL" id="KAD0494645.1"/>
    </source>
</evidence>
<dbReference type="Proteomes" id="UP000326396">
    <property type="component" value="Unassembled WGS sequence"/>
</dbReference>
<proteinExistence type="predicted"/>
<protein>
    <submittedName>
        <fullName evidence="1">Uncharacterized protein</fullName>
    </submittedName>
</protein>
<dbReference type="OrthoDB" id="507126at2759"/>
<evidence type="ECO:0000313" key="2">
    <source>
        <dbReference type="Proteomes" id="UP000326396"/>
    </source>
</evidence>
<keyword evidence="2" id="KW-1185">Reference proteome</keyword>
<accession>A0A5N6LF23</accession>
<organism evidence="1 2">
    <name type="scientific">Mikania micrantha</name>
    <name type="common">bitter vine</name>
    <dbReference type="NCBI Taxonomy" id="192012"/>
    <lineage>
        <taxon>Eukaryota</taxon>
        <taxon>Viridiplantae</taxon>
        <taxon>Streptophyta</taxon>
        <taxon>Embryophyta</taxon>
        <taxon>Tracheophyta</taxon>
        <taxon>Spermatophyta</taxon>
        <taxon>Magnoliopsida</taxon>
        <taxon>eudicotyledons</taxon>
        <taxon>Gunneridae</taxon>
        <taxon>Pentapetalae</taxon>
        <taxon>asterids</taxon>
        <taxon>campanulids</taxon>
        <taxon>Asterales</taxon>
        <taxon>Asteraceae</taxon>
        <taxon>Asteroideae</taxon>
        <taxon>Heliantheae alliance</taxon>
        <taxon>Eupatorieae</taxon>
        <taxon>Mikania</taxon>
    </lineage>
</organism>